<evidence type="ECO:0000259" key="2">
    <source>
        <dbReference type="Pfam" id="PF18289"/>
    </source>
</evidence>
<keyword evidence="4" id="KW-1185">Reference proteome</keyword>
<dbReference type="EMBL" id="LSRX01000800">
    <property type="protein sequence ID" value="OLP88672.1"/>
    <property type="molecule type" value="Genomic_DNA"/>
</dbReference>
<dbReference type="Pfam" id="PF18289">
    <property type="entry name" value="HU-CCDC81_euk_2"/>
    <property type="match status" value="1"/>
</dbReference>
<reference evidence="3 4" key="1">
    <citation type="submission" date="2016-02" db="EMBL/GenBank/DDBJ databases">
        <title>Genome analysis of coral dinoflagellate symbionts highlights evolutionary adaptations to a symbiotic lifestyle.</title>
        <authorList>
            <person name="Aranda M."/>
            <person name="Li Y."/>
            <person name="Liew Y.J."/>
            <person name="Baumgarten S."/>
            <person name="Simakov O."/>
            <person name="Wilson M."/>
            <person name="Piel J."/>
            <person name="Ashoor H."/>
            <person name="Bougouffa S."/>
            <person name="Bajic V.B."/>
            <person name="Ryu T."/>
            <person name="Ravasi T."/>
            <person name="Bayer T."/>
            <person name="Micklem G."/>
            <person name="Kim H."/>
            <person name="Bhak J."/>
            <person name="Lajeunesse T.C."/>
            <person name="Voolstra C.R."/>
        </authorList>
    </citation>
    <scope>NUCLEOTIDE SEQUENCE [LARGE SCALE GENOMIC DNA]</scope>
    <source>
        <strain evidence="3 4">CCMP2467</strain>
    </source>
</reference>
<protein>
    <recommendedName>
        <fullName evidence="2">CCDC81 HU domain-containing protein</fullName>
    </recommendedName>
</protein>
<evidence type="ECO:0000313" key="3">
    <source>
        <dbReference type="EMBL" id="OLP88672.1"/>
    </source>
</evidence>
<comment type="caution">
    <text evidence="3">The sequence shown here is derived from an EMBL/GenBank/DDBJ whole genome shotgun (WGS) entry which is preliminary data.</text>
</comment>
<name>A0A1Q9D0J0_SYMMI</name>
<gene>
    <name evidence="3" type="ORF">AK812_SmicGene29931</name>
</gene>
<dbReference type="OrthoDB" id="552140at2759"/>
<accession>A0A1Q9D0J0</accession>
<dbReference type="InterPro" id="IPR040673">
    <property type="entry name" value="CCDC81_HU_dom_2"/>
</dbReference>
<dbReference type="AlphaFoldDB" id="A0A1Q9D0J0"/>
<sequence>MDSRGRRKRWESHQHWTVAVVAASLRAIIQQLTEAIASGREVGLEMGVGTLRSSQRVVSFSFSADLYASEGLQVPPDAAEQSRPAKTFTPPSKDALSLTVDSNQFRGTVKATDLGGFHDSGTPAFTLGSSSGSGMSKEELAQREARDRHLADISEEAEEAVQHRACLWMPMSSADGGKPAPKSTKHAKTPLFPPCSQLAYSRFLDKLGDQRRAPEWTFNRSASGGRKLAVFEALVAE</sequence>
<feature type="region of interest" description="Disordered" evidence="1">
    <location>
        <begin position="76"/>
        <end position="95"/>
    </location>
</feature>
<dbReference type="Proteomes" id="UP000186817">
    <property type="component" value="Unassembled WGS sequence"/>
</dbReference>
<evidence type="ECO:0000313" key="4">
    <source>
        <dbReference type="Proteomes" id="UP000186817"/>
    </source>
</evidence>
<proteinExistence type="predicted"/>
<evidence type="ECO:0000256" key="1">
    <source>
        <dbReference type="SAM" id="MobiDB-lite"/>
    </source>
</evidence>
<feature type="domain" description="CCDC81 HU" evidence="2">
    <location>
        <begin position="20"/>
        <end position="68"/>
    </location>
</feature>
<organism evidence="3 4">
    <name type="scientific">Symbiodinium microadriaticum</name>
    <name type="common">Dinoflagellate</name>
    <name type="synonym">Zooxanthella microadriatica</name>
    <dbReference type="NCBI Taxonomy" id="2951"/>
    <lineage>
        <taxon>Eukaryota</taxon>
        <taxon>Sar</taxon>
        <taxon>Alveolata</taxon>
        <taxon>Dinophyceae</taxon>
        <taxon>Suessiales</taxon>
        <taxon>Symbiodiniaceae</taxon>
        <taxon>Symbiodinium</taxon>
    </lineage>
</organism>